<dbReference type="EMBL" id="JAWQEG010000621">
    <property type="protein sequence ID" value="KAK3887556.1"/>
    <property type="molecule type" value="Genomic_DNA"/>
</dbReference>
<sequence length="129" mass="14823">MKKRHAEILQKRIEAMKKKKEESDTASEATESSRHQRQSSPQPSTSSTPSTSTSSDAHPRQDWCSESWCFWKKVVNEDTLKKAGKRNVSPIRKPSHSVMKLKLTVNEEEYKKLHSVYTLLRMTAFCQGV</sequence>
<feature type="compositionally biased region" description="Basic and acidic residues" evidence="1">
    <location>
        <begin position="1"/>
        <end position="23"/>
    </location>
</feature>
<feature type="region of interest" description="Disordered" evidence="1">
    <location>
        <begin position="1"/>
        <end position="61"/>
    </location>
</feature>
<name>A0AAE1KVZ1_PETCI</name>
<proteinExistence type="predicted"/>
<protein>
    <submittedName>
        <fullName evidence="2">Uncharacterized protein</fullName>
    </submittedName>
</protein>
<evidence type="ECO:0000313" key="2">
    <source>
        <dbReference type="EMBL" id="KAK3887556.1"/>
    </source>
</evidence>
<reference evidence="2" key="1">
    <citation type="submission" date="2023-10" db="EMBL/GenBank/DDBJ databases">
        <title>Genome assemblies of two species of porcelain crab, Petrolisthes cinctipes and Petrolisthes manimaculis (Anomura: Porcellanidae).</title>
        <authorList>
            <person name="Angst P."/>
        </authorList>
    </citation>
    <scope>NUCLEOTIDE SEQUENCE</scope>
    <source>
        <strain evidence="2">PB745_01</strain>
        <tissue evidence="2">Gill</tissue>
    </source>
</reference>
<gene>
    <name evidence="2" type="ORF">Pcinc_008262</name>
</gene>
<dbReference type="AlphaFoldDB" id="A0AAE1KVZ1"/>
<keyword evidence="3" id="KW-1185">Reference proteome</keyword>
<organism evidence="2 3">
    <name type="scientific">Petrolisthes cinctipes</name>
    <name type="common">Flat porcelain crab</name>
    <dbReference type="NCBI Taxonomy" id="88211"/>
    <lineage>
        <taxon>Eukaryota</taxon>
        <taxon>Metazoa</taxon>
        <taxon>Ecdysozoa</taxon>
        <taxon>Arthropoda</taxon>
        <taxon>Crustacea</taxon>
        <taxon>Multicrustacea</taxon>
        <taxon>Malacostraca</taxon>
        <taxon>Eumalacostraca</taxon>
        <taxon>Eucarida</taxon>
        <taxon>Decapoda</taxon>
        <taxon>Pleocyemata</taxon>
        <taxon>Anomura</taxon>
        <taxon>Galatheoidea</taxon>
        <taxon>Porcellanidae</taxon>
        <taxon>Petrolisthes</taxon>
    </lineage>
</organism>
<feature type="compositionally biased region" description="Low complexity" evidence="1">
    <location>
        <begin position="38"/>
        <end position="55"/>
    </location>
</feature>
<dbReference type="Proteomes" id="UP001286313">
    <property type="component" value="Unassembled WGS sequence"/>
</dbReference>
<accession>A0AAE1KVZ1</accession>
<evidence type="ECO:0000256" key="1">
    <source>
        <dbReference type="SAM" id="MobiDB-lite"/>
    </source>
</evidence>
<evidence type="ECO:0000313" key="3">
    <source>
        <dbReference type="Proteomes" id="UP001286313"/>
    </source>
</evidence>
<comment type="caution">
    <text evidence="2">The sequence shown here is derived from an EMBL/GenBank/DDBJ whole genome shotgun (WGS) entry which is preliminary data.</text>
</comment>